<proteinExistence type="predicted"/>
<dbReference type="AlphaFoldDB" id="A0A2J7PSU0"/>
<organism evidence="1 2">
    <name type="scientific">Cryptotermes secundus</name>
    <dbReference type="NCBI Taxonomy" id="105785"/>
    <lineage>
        <taxon>Eukaryota</taxon>
        <taxon>Metazoa</taxon>
        <taxon>Ecdysozoa</taxon>
        <taxon>Arthropoda</taxon>
        <taxon>Hexapoda</taxon>
        <taxon>Insecta</taxon>
        <taxon>Pterygota</taxon>
        <taxon>Neoptera</taxon>
        <taxon>Polyneoptera</taxon>
        <taxon>Dictyoptera</taxon>
        <taxon>Blattodea</taxon>
        <taxon>Blattoidea</taxon>
        <taxon>Termitoidae</taxon>
        <taxon>Kalotermitidae</taxon>
        <taxon>Cryptotermitinae</taxon>
        <taxon>Cryptotermes</taxon>
    </lineage>
</organism>
<evidence type="ECO:0000313" key="1">
    <source>
        <dbReference type="EMBL" id="PNF19403.1"/>
    </source>
</evidence>
<accession>A0A2J7PSU0</accession>
<name>A0A2J7PSU0_9NEOP</name>
<keyword evidence="2" id="KW-1185">Reference proteome</keyword>
<evidence type="ECO:0000313" key="2">
    <source>
        <dbReference type="Proteomes" id="UP000235965"/>
    </source>
</evidence>
<protein>
    <submittedName>
        <fullName evidence="1">Uncharacterized protein</fullName>
    </submittedName>
</protein>
<dbReference type="EMBL" id="NEVH01021922">
    <property type="protein sequence ID" value="PNF19403.1"/>
    <property type="molecule type" value="Genomic_DNA"/>
</dbReference>
<dbReference type="Proteomes" id="UP000235965">
    <property type="component" value="Unassembled WGS sequence"/>
</dbReference>
<reference evidence="1 2" key="1">
    <citation type="submission" date="2017-12" db="EMBL/GenBank/DDBJ databases">
        <title>Hemimetabolous genomes reveal molecular basis of termite eusociality.</title>
        <authorList>
            <person name="Harrison M.C."/>
            <person name="Jongepier E."/>
            <person name="Robertson H.M."/>
            <person name="Arning N."/>
            <person name="Bitard-Feildel T."/>
            <person name="Chao H."/>
            <person name="Childers C.P."/>
            <person name="Dinh H."/>
            <person name="Doddapaneni H."/>
            <person name="Dugan S."/>
            <person name="Gowin J."/>
            <person name="Greiner C."/>
            <person name="Han Y."/>
            <person name="Hu H."/>
            <person name="Hughes D.S.T."/>
            <person name="Huylmans A.-K."/>
            <person name="Kemena C."/>
            <person name="Kremer L.P.M."/>
            <person name="Lee S.L."/>
            <person name="Lopez-Ezquerra A."/>
            <person name="Mallet L."/>
            <person name="Monroy-Kuhn J.M."/>
            <person name="Moser A."/>
            <person name="Murali S.C."/>
            <person name="Muzny D.M."/>
            <person name="Otani S."/>
            <person name="Piulachs M.-D."/>
            <person name="Poelchau M."/>
            <person name="Qu J."/>
            <person name="Schaub F."/>
            <person name="Wada-Katsumata A."/>
            <person name="Worley K.C."/>
            <person name="Xie Q."/>
            <person name="Ylla G."/>
            <person name="Poulsen M."/>
            <person name="Gibbs R.A."/>
            <person name="Schal C."/>
            <person name="Richards S."/>
            <person name="Belles X."/>
            <person name="Korb J."/>
            <person name="Bornberg-Bauer E."/>
        </authorList>
    </citation>
    <scope>NUCLEOTIDE SEQUENCE [LARGE SCALE GENOMIC DNA]</scope>
    <source>
        <tissue evidence="1">Whole body</tissue>
    </source>
</reference>
<gene>
    <name evidence="1" type="ORF">B7P43_G03638</name>
</gene>
<sequence>MLLNGIDSSRQGKMCKMTQEVGSQKRKGQMQMWAEYKQTVNHQCYLEVLTRLRESVWKRRPKLWLTSGFSTVAMPLHMIH</sequence>
<dbReference type="InParanoid" id="A0A2J7PSU0"/>
<comment type="caution">
    <text evidence="1">The sequence shown here is derived from an EMBL/GenBank/DDBJ whole genome shotgun (WGS) entry which is preliminary data.</text>
</comment>